<feature type="transmembrane region" description="Helical" evidence="5">
    <location>
        <begin position="127"/>
        <end position="148"/>
    </location>
</feature>
<evidence type="ECO:0000313" key="7">
    <source>
        <dbReference type="EMBL" id="RKD90063.1"/>
    </source>
</evidence>
<organism evidence="7 8">
    <name type="scientific">Mangrovibacterium diazotrophicum</name>
    <dbReference type="NCBI Taxonomy" id="1261403"/>
    <lineage>
        <taxon>Bacteria</taxon>
        <taxon>Pseudomonadati</taxon>
        <taxon>Bacteroidota</taxon>
        <taxon>Bacteroidia</taxon>
        <taxon>Marinilabiliales</taxon>
        <taxon>Prolixibacteraceae</taxon>
        <taxon>Mangrovibacterium</taxon>
    </lineage>
</organism>
<dbReference type="PANTHER" id="PTHR30566:SF25">
    <property type="entry name" value="INNER MEMBRANE PROTEIN"/>
    <property type="match status" value="1"/>
</dbReference>
<dbReference type="GO" id="GO:0016020">
    <property type="term" value="C:membrane"/>
    <property type="evidence" value="ECO:0007669"/>
    <property type="project" value="UniProtKB-SubCell"/>
</dbReference>
<evidence type="ECO:0000256" key="3">
    <source>
        <dbReference type="ARBA" id="ARBA00022989"/>
    </source>
</evidence>
<keyword evidence="8" id="KW-1185">Reference proteome</keyword>
<sequence>MDEYQSVLIGLASILIGIILASLVIRQLLKMIRNETQEVIWKKILRRLSLPMSFIIILSVVSVAIPSGFFDDLPINAHIIQSIIFNILICWLLIAAIKSMRLIVLAKYDIKSENNLKARKIQTQMVVIERILIVMVLLFAFAVSLLSFPKIRQVGMSLLASAGIAGIIIGFAAQRSIALFLAGFQIAFTQPIRLDDVVIVEGEWGWIEEITLTYVVVRIWDKRRLIVPITYFIDRPFQNWTRTTSEILGTVFIYVDYGFPVDAMREELTRILENAKEWDGQVNVLQVTDAKELTMEIRALVSAANSPASWDLRVKVREELIKFVQEKYPQHLPRTRVVLPDPIDAKNKKPV</sequence>
<evidence type="ECO:0000313" key="8">
    <source>
        <dbReference type="Proteomes" id="UP000283387"/>
    </source>
</evidence>
<dbReference type="PANTHER" id="PTHR30566">
    <property type="entry name" value="YNAI-RELATED MECHANOSENSITIVE ION CHANNEL"/>
    <property type="match status" value="1"/>
</dbReference>
<evidence type="ECO:0000256" key="4">
    <source>
        <dbReference type="ARBA" id="ARBA00023136"/>
    </source>
</evidence>
<dbReference type="SUPFAM" id="SSF50182">
    <property type="entry name" value="Sm-like ribonucleoproteins"/>
    <property type="match status" value="1"/>
</dbReference>
<dbReference type="Pfam" id="PF00924">
    <property type="entry name" value="MS_channel_2nd"/>
    <property type="match status" value="1"/>
</dbReference>
<dbReference type="Gene3D" id="1.10.287.1260">
    <property type="match status" value="1"/>
</dbReference>
<protein>
    <submittedName>
        <fullName evidence="7">Small-conductance mechanosensitive channel</fullName>
    </submittedName>
</protein>
<reference evidence="7 8" key="1">
    <citation type="submission" date="2018-09" db="EMBL/GenBank/DDBJ databases">
        <title>Genomic Encyclopedia of Archaeal and Bacterial Type Strains, Phase II (KMG-II): from individual species to whole genera.</title>
        <authorList>
            <person name="Goeker M."/>
        </authorList>
    </citation>
    <scope>NUCLEOTIDE SEQUENCE [LARGE SCALE GENOMIC DNA]</scope>
    <source>
        <strain evidence="7 8">DSM 27148</strain>
    </source>
</reference>
<comment type="subcellular location">
    <subcellularLocation>
        <location evidence="1">Membrane</location>
    </subcellularLocation>
</comment>
<accession>A0A419W3P3</accession>
<dbReference type="AlphaFoldDB" id="A0A419W3P3"/>
<gene>
    <name evidence="7" type="ORF">BC643_0399</name>
</gene>
<keyword evidence="2 5" id="KW-0812">Transmembrane</keyword>
<keyword evidence="3 5" id="KW-1133">Transmembrane helix</keyword>
<dbReference type="EMBL" id="RAPN01000001">
    <property type="protein sequence ID" value="RKD90063.1"/>
    <property type="molecule type" value="Genomic_DNA"/>
</dbReference>
<evidence type="ECO:0000256" key="1">
    <source>
        <dbReference type="ARBA" id="ARBA00004370"/>
    </source>
</evidence>
<feature type="transmembrane region" description="Helical" evidence="5">
    <location>
        <begin position="50"/>
        <end position="69"/>
    </location>
</feature>
<dbReference type="InterPro" id="IPR006685">
    <property type="entry name" value="MscS_channel_2nd"/>
</dbReference>
<comment type="caution">
    <text evidence="7">The sequence shown here is derived from an EMBL/GenBank/DDBJ whole genome shotgun (WGS) entry which is preliminary data.</text>
</comment>
<feature type="domain" description="Mechanosensitive ion channel MscS" evidence="6">
    <location>
        <begin position="177"/>
        <end position="242"/>
    </location>
</feature>
<evidence type="ECO:0000259" key="6">
    <source>
        <dbReference type="Pfam" id="PF00924"/>
    </source>
</evidence>
<dbReference type="InterPro" id="IPR023408">
    <property type="entry name" value="MscS_beta-dom_sf"/>
</dbReference>
<dbReference type="Proteomes" id="UP000283387">
    <property type="component" value="Unassembled WGS sequence"/>
</dbReference>
<dbReference type="OrthoDB" id="9792218at2"/>
<dbReference type="Gene3D" id="2.30.30.60">
    <property type="match status" value="1"/>
</dbReference>
<feature type="transmembrane region" description="Helical" evidence="5">
    <location>
        <begin position="154"/>
        <end position="173"/>
    </location>
</feature>
<evidence type="ECO:0000256" key="2">
    <source>
        <dbReference type="ARBA" id="ARBA00022692"/>
    </source>
</evidence>
<dbReference type="InterPro" id="IPR010920">
    <property type="entry name" value="LSM_dom_sf"/>
</dbReference>
<proteinExistence type="predicted"/>
<feature type="transmembrane region" description="Helical" evidence="5">
    <location>
        <begin position="6"/>
        <end position="29"/>
    </location>
</feature>
<keyword evidence="4 5" id="KW-0472">Membrane</keyword>
<feature type="transmembrane region" description="Helical" evidence="5">
    <location>
        <begin position="75"/>
        <end position="97"/>
    </location>
</feature>
<dbReference type="GO" id="GO:0008381">
    <property type="term" value="F:mechanosensitive monoatomic ion channel activity"/>
    <property type="evidence" value="ECO:0007669"/>
    <property type="project" value="UniProtKB-ARBA"/>
</dbReference>
<name>A0A419W3P3_9BACT</name>
<evidence type="ECO:0000256" key="5">
    <source>
        <dbReference type="SAM" id="Phobius"/>
    </source>
</evidence>